<reference evidence="1 2" key="1">
    <citation type="journal article" date="2020" name="bioRxiv">
        <title>Sequence and annotation of 42 cannabis genomes reveals extensive copy number variation in cannabinoid synthesis and pathogen resistance genes.</title>
        <authorList>
            <person name="Mckernan K.J."/>
            <person name="Helbert Y."/>
            <person name="Kane L.T."/>
            <person name="Ebling H."/>
            <person name="Zhang L."/>
            <person name="Liu B."/>
            <person name="Eaton Z."/>
            <person name="Mclaughlin S."/>
            <person name="Kingan S."/>
            <person name="Baybayan P."/>
            <person name="Concepcion G."/>
            <person name="Jordan M."/>
            <person name="Riva A."/>
            <person name="Barbazuk W."/>
            <person name="Harkins T."/>
        </authorList>
    </citation>
    <scope>NUCLEOTIDE SEQUENCE [LARGE SCALE GENOMIC DNA]</scope>
    <source>
        <strain evidence="2">cv. Jamaican Lion 4</strain>
        <tissue evidence="1">Leaf</tissue>
    </source>
</reference>
<dbReference type="EMBL" id="JAATIP010000113">
    <property type="protein sequence ID" value="KAF4371107.1"/>
    <property type="molecule type" value="Genomic_DNA"/>
</dbReference>
<comment type="caution">
    <text evidence="1">The sequence shown here is derived from an EMBL/GenBank/DDBJ whole genome shotgun (WGS) entry which is preliminary data.</text>
</comment>
<accession>A0A7J6FKE4</accession>
<name>A0A7J6FKE4_CANSA</name>
<dbReference type="Proteomes" id="UP000525078">
    <property type="component" value="Unassembled WGS sequence"/>
</dbReference>
<protein>
    <submittedName>
        <fullName evidence="1">Uncharacterized protein</fullName>
    </submittedName>
</protein>
<organism evidence="1 2">
    <name type="scientific">Cannabis sativa</name>
    <name type="common">Hemp</name>
    <name type="synonym">Marijuana</name>
    <dbReference type="NCBI Taxonomy" id="3483"/>
    <lineage>
        <taxon>Eukaryota</taxon>
        <taxon>Viridiplantae</taxon>
        <taxon>Streptophyta</taxon>
        <taxon>Embryophyta</taxon>
        <taxon>Tracheophyta</taxon>
        <taxon>Spermatophyta</taxon>
        <taxon>Magnoliopsida</taxon>
        <taxon>eudicotyledons</taxon>
        <taxon>Gunneridae</taxon>
        <taxon>Pentapetalae</taxon>
        <taxon>rosids</taxon>
        <taxon>fabids</taxon>
        <taxon>Rosales</taxon>
        <taxon>Cannabaceae</taxon>
        <taxon>Cannabis</taxon>
    </lineage>
</organism>
<evidence type="ECO:0000313" key="2">
    <source>
        <dbReference type="Proteomes" id="UP000525078"/>
    </source>
</evidence>
<dbReference type="AlphaFoldDB" id="A0A7J6FKE4"/>
<sequence length="167" mass="19323">MLISFGQDVNQNGVGSRSRKHSRFHFEEAWCDEEECEMVVKDKCLDGLSCVTPTMLKEKNLSCGKGSHFTTIQPTLEKIEEVVQVLRSRVSDFMNVMLLEPFKEEDVDVKLILGMVPASLDSEDRIIWHYNTNGEYSVQSGYQVAIKKKELEEWLDMTGVEQWWRQV</sequence>
<gene>
    <name evidence="1" type="ORF">F8388_020834</name>
</gene>
<evidence type="ECO:0000313" key="1">
    <source>
        <dbReference type="EMBL" id="KAF4371107.1"/>
    </source>
</evidence>
<proteinExistence type="predicted"/>